<name>Q8CBH4_MOUSE</name>
<dbReference type="EMBL" id="AK036000">
    <property type="protein sequence ID" value="BAC29273.1"/>
    <property type="molecule type" value="mRNA"/>
</dbReference>
<organism evidence="3">
    <name type="scientific">Mus musculus</name>
    <name type="common">Mouse</name>
    <dbReference type="NCBI Taxonomy" id="10090"/>
    <lineage>
        <taxon>Eukaryota</taxon>
        <taxon>Metazoa</taxon>
        <taxon>Chordata</taxon>
        <taxon>Craniata</taxon>
        <taxon>Vertebrata</taxon>
        <taxon>Euteleostomi</taxon>
        <taxon>Mammalia</taxon>
        <taxon>Eutheria</taxon>
        <taxon>Euarchontoglires</taxon>
        <taxon>Glires</taxon>
        <taxon>Rodentia</taxon>
        <taxon>Myomorpha</taxon>
        <taxon>Muroidea</taxon>
        <taxon>Muridae</taxon>
        <taxon>Murinae</taxon>
        <taxon>Mus</taxon>
        <taxon>Mus</taxon>
    </lineage>
</organism>
<feature type="region of interest" description="Disordered" evidence="1">
    <location>
        <begin position="113"/>
        <end position="134"/>
    </location>
</feature>
<evidence type="ECO:0000256" key="1">
    <source>
        <dbReference type="SAM" id="MobiDB-lite"/>
    </source>
</evidence>
<evidence type="ECO:0000313" key="4">
    <source>
        <dbReference type="MGI" id="MGI:3646208"/>
    </source>
</evidence>
<reference evidence="3" key="6">
    <citation type="journal article" date="2002" name="Nature">
        <title>Analysis of the mouse transcriptome based on functional annotation of 60,770 full-length cDNAs.</title>
        <authorList>
            <consortium name="The FANTOM Consortium and the RIKEN Genome Exploration Research Group Phase I and II Team"/>
        </authorList>
    </citation>
    <scope>NUCLEOTIDE SEQUENCE</scope>
    <source>
        <strain evidence="3">C57BL/6J</strain>
        <tissue evidence="3">Cerebellum</tissue>
    </source>
</reference>
<dbReference type="MGI" id="MGI:3646208">
    <property type="gene designation" value="Btbd8"/>
</dbReference>
<reference evidence="3" key="4">
    <citation type="journal article" date="2001" name="Nature">
        <title>Functional annotation of a full-length mouse cDNA collection.</title>
        <authorList>
            <consortium name="The RIKEN Genome Exploration Research Group Phase II Team and the FANTOM Consortium"/>
        </authorList>
    </citation>
    <scope>NUCLEOTIDE SEQUENCE</scope>
    <source>
        <strain evidence="3">C57BL/6J</strain>
        <tissue evidence="3">Cerebellum</tissue>
    </source>
</reference>
<reference evidence="3" key="8">
    <citation type="journal article" date="2005" name="Science">
        <title>Antisense Transcription in the Mammalian Transcriptome.</title>
        <authorList>
            <consortium name="RIKEN Genome Exploration Research Group and Genome Science Group (Genome Network Project Core Group) and the FANTOM Consortium"/>
        </authorList>
    </citation>
    <scope>NUCLEOTIDE SEQUENCE</scope>
    <source>
        <strain evidence="3">C57BL/6J</strain>
        <tissue evidence="3">Cerebellum</tissue>
    </source>
</reference>
<reference evidence="3" key="1">
    <citation type="journal article" date="1999" name="Methods Enzymol.">
        <title>High-efficiency full-length cDNA cloning.</title>
        <authorList>
            <person name="Carninci P."/>
            <person name="Hayashizaki Y."/>
        </authorList>
    </citation>
    <scope>NUCLEOTIDE SEQUENCE</scope>
    <source>
        <strain evidence="3">C57BL/6J</strain>
        <tissue evidence="3">Cerebellum</tissue>
    </source>
</reference>
<dbReference type="Pfam" id="PF15363">
    <property type="entry name" value="BTBD8_C"/>
    <property type="match status" value="1"/>
</dbReference>
<proteinExistence type="evidence at transcript level"/>
<evidence type="ECO:0000259" key="2">
    <source>
        <dbReference type="Pfam" id="PF15363"/>
    </source>
</evidence>
<dbReference type="AlphaFoldDB" id="Q8CBH4"/>
<evidence type="ECO:0000313" key="3">
    <source>
        <dbReference type="EMBL" id="BAC29273.1"/>
    </source>
</evidence>
<reference evidence="3" key="7">
    <citation type="journal article" date="2005" name="Science">
        <title>The Transcriptional Landscape of the Mammalian Genome.</title>
        <authorList>
            <consortium name="The FANTOM Consortium"/>
            <consortium name="Riken Genome Exploration Research Group and Genome Science Group (Genome Network Project Core Group)"/>
        </authorList>
    </citation>
    <scope>NUCLEOTIDE SEQUENCE</scope>
    <source>
        <strain evidence="3">C57BL/6J</strain>
        <tissue evidence="3">Cerebellum</tissue>
    </source>
</reference>
<sequence length="148" mass="16485">MAQTSMYDHRPSKTLSPIYEMSLTAACEQEVESETHVADRGSEDEQHFAKQDWTLLRQLLSEQDANLNITSSLPEDLSLAQYLINQTLLLARDSSKPQGSAHADTWNRWSELSSPLDDSATSATTASVSSTDCSPRGEWTILELETQH</sequence>
<dbReference type="PANTHER" id="PTHR22427:SF2">
    <property type="entry name" value="BTB_POZ DOMAIN-CONTAINING PROTEIN 8"/>
    <property type="match status" value="1"/>
</dbReference>
<dbReference type="AGR" id="MGI:3646208"/>
<gene>
    <name evidence="4" type="primary">Btbd8</name>
</gene>
<dbReference type="InterPro" id="IPR027907">
    <property type="entry name" value="BTBD8_C"/>
</dbReference>
<reference evidence="3" key="3">
    <citation type="journal article" date="2000" name="Genome Res.">
        <title>RIKEN integrated sequence analysis (RISA) system--384-format sequencing pipeline with 384 multicapillary sequencer.</title>
        <authorList>
            <person name="Shibata K."/>
            <person name="Itoh M."/>
            <person name="Aizawa K."/>
            <person name="Nagaoka S."/>
            <person name="Sasaki N."/>
            <person name="Carninci P."/>
            <person name="Konno H."/>
            <person name="Akiyama J."/>
            <person name="Nishi K."/>
            <person name="Kitsunai T."/>
            <person name="Tashiro H."/>
            <person name="Itoh M."/>
            <person name="Sumi N."/>
            <person name="Ishii Y."/>
            <person name="Nakamura S."/>
            <person name="Hazama M."/>
            <person name="Nishine T."/>
            <person name="Harada A."/>
            <person name="Yamamoto R."/>
            <person name="Matsumoto H."/>
            <person name="Sakaguchi S."/>
            <person name="Ikegami T."/>
            <person name="Kashiwagi K."/>
            <person name="Fujiwake S."/>
            <person name="Inoue K."/>
            <person name="Togawa Y."/>
            <person name="Izawa M."/>
            <person name="Ohara E."/>
            <person name="Watahiki M."/>
            <person name="Yoneda Y."/>
            <person name="Ishikawa T."/>
            <person name="Ozawa K."/>
            <person name="Tanaka T."/>
            <person name="Matsuura S."/>
            <person name="Kawai J."/>
            <person name="Okazaki Y."/>
            <person name="Muramatsu M."/>
            <person name="Inoue Y."/>
            <person name="Kira A."/>
            <person name="Hayashizaki Y."/>
        </authorList>
    </citation>
    <scope>NUCLEOTIDE SEQUENCE</scope>
    <source>
        <strain evidence="3">C57BL/6J</strain>
        <tissue evidence="3">Cerebellum</tissue>
    </source>
</reference>
<dbReference type="PANTHER" id="PTHR22427">
    <property type="entry name" value="GH15728P"/>
    <property type="match status" value="1"/>
</dbReference>
<reference evidence="3" key="2">
    <citation type="journal article" date="2000" name="Genome Res.">
        <title>Normalization and subtraction of cap-trapper-selected cDNAs to prepare full-length cDNA libraries for rapid discovery of new genes.</title>
        <authorList>
            <person name="Carninci P."/>
            <person name="Shibata Y."/>
            <person name="Hayatsu N."/>
            <person name="Sugahara Y."/>
            <person name="Shibata K."/>
            <person name="Itoh M."/>
            <person name="Konno H."/>
            <person name="Okazaki Y."/>
            <person name="Muramatsu M."/>
            <person name="Hayashizaki Y."/>
        </authorList>
    </citation>
    <scope>NUCLEOTIDE SEQUENCE</scope>
    <source>
        <strain evidence="3">C57BL/6J</strain>
        <tissue evidence="3">Cerebellum</tissue>
    </source>
</reference>
<reference evidence="3" key="5">
    <citation type="submission" date="2001-07" db="EMBL/GenBank/DDBJ databases">
        <authorList>
            <person name="Adachi J."/>
            <person name="Aizawa K."/>
            <person name="Akimura T."/>
            <person name="Arakawa T."/>
            <person name="Bono H."/>
            <person name="Carninci P."/>
            <person name="Fukuda S."/>
            <person name="Furuno M."/>
            <person name="Hanagaki T."/>
            <person name="Hara A."/>
            <person name="Hashizume W."/>
            <person name="Hayashida K."/>
            <person name="Hayatsu N."/>
            <person name="Hiramoto K."/>
            <person name="Hiraoka T."/>
            <person name="Hirozane T."/>
            <person name="Hori F."/>
            <person name="Imotani K."/>
            <person name="Ishii Y."/>
            <person name="Itoh M."/>
            <person name="Kagawa I."/>
            <person name="Kasukawa T."/>
            <person name="Katoh H."/>
            <person name="Kawai J."/>
            <person name="Kojima Y."/>
            <person name="Kondo S."/>
            <person name="Konno H."/>
            <person name="Kouda M."/>
            <person name="Koya S."/>
            <person name="Kurihara C."/>
            <person name="Matsuyama T."/>
            <person name="Miyazaki A."/>
            <person name="Murata M."/>
            <person name="Nakamura M."/>
            <person name="Nishi K."/>
            <person name="Nomura K."/>
            <person name="Numazaki R."/>
            <person name="Ohno M."/>
            <person name="Ohsato N."/>
            <person name="Okazaki Y."/>
            <person name="Saito R."/>
            <person name="Saitoh H."/>
            <person name="Sakai C."/>
            <person name="Sakai K."/>
            <person name="Sakazume N."/>
            <person name="Sano H."/>
            <person name="Sasaki D."/>
            <person name="Shibata K."/>
            <person name="Shinagawa A."/>
            <person name="Shiraki T."/>
            <person name="Sogabe Y."/>
            <person name="Tagami M."/>
            <person name="Tagawa A."/>
            <person name="Takahashi F."/>
            <person name="Takaku-Akahira S."/>
            <person name="Takeda Y."/>
            <person name="Tanaka T."/>
            <person name="Tomaru A."/>
            <person name="Toya T."/>
            <person name="Yasunishi A."/>
            <person name="Muramatsu M."/>
            <person name="Hayashizaki Y."/>
        </authorList>
    </citation>
    <scope>NUCLEOTIDE SEQUENCE</scope>
    <source>
        <strain evidence="3">C57BL/6J</strain>
        <tissue evidence="3">Cerebellum</tissue>
    </source>
</reference>
<protein>
    <recommendedName>
        <fullName evidence="2">BTB/POZ domain-containing protein</fullName>
    </recommendedName>
</protein>
<feature type="domain" description="BTB/POZ" evidence="2">
    <location>
        <begin position="104"/>
        <end position="148"/>
    </location>
</feature>
<accession>Q8CBH4</accession>